<dbReference type="AlphaFoldDB" id="I7LUX0"/>
<accession>I7LUX0</accession>
<sequence>MGCTSAKQHKSTCELKGQIQNELLTKSKRINQIISTVQKLAIKIQNIYATVIIQNNQIPADYACLEPVLFLKAIKQNNLLSDDEIEQIVFKFRVIFQKMRILIDEISFILFYDNQNNIIPKQKKFILFEIIMLYDTTSVKFFEHYKATSIKL</sequence>
<keyword evidence="2" id="KW-1185">Reference proteome</keyword>
<dbReference type="Proteomes" id="UP000009168">
    <property type="component" value="Unassembled WGS sequence"/>
</dbReference>
<dbReference type="InParanoid" id="I7LUX0"/>
<name>I7LUX0_TETTS</name>
<dbReference type="KEGG" id="tet:TTHERM_00129800"/>
<dbReference type="HOGENOM" id="CLU_122163_0_0_1"/>
<gene>
    <name evidence="1" type="ORF">TTHERM_00129800</name>
</gene>
<organism evidence="1 2">
    <name type="scientific">Tetrahymena thermophila (strain SB210)</name>
    <dbReference type="NCBI Taxonomy" id="312017"/>
    <lineage>
        <taxon>Eukaryota</taxon>
        <taxon>Sar</taxon>
        <taxon>Alveolata</taxon>
        <taxon>Ciliophora</taxon>
        <taxon>Intramacronucleata</taxon>
        <taxon>Oligohymenophorea</taxon>
        <taxon>Hymenostomatida</taxon>
        <taxon>Tetrahymenina</taxon>
        <taxon>Tetrahymenidae</taxon>
        <taxon>Tetrahymena</taxon>
    </lineage>
</organism>
<protein>
    <submittedName>
        <fullName evidence="1">Uncharacterized protein</fullName>
    </submittedName>
</protein>
<reference evidence="2" key="1">
    <citation type="journal article" date="2006" name="PLoS Biol.">
        <title>Macronuclear genome sequence of the ciliate Tetrahymena thermophila, a model eukaryote.</title>
        <authorList>
            <person name="Eisen J.A."/>
            <person name="Coyne R.S."/>
            <person name="Wu M."/>
            <person name="Wu D."/>
            <person name="Thiagarajan M."/>
            <person name="Wortman J.R."/>
            <person name="Badger J.H."/>
            <person name="Ren Q."/>
            <person name="Amedeo P."/>
            <person name="Jones K.M."/>
            <person name="Tallon L.J."/>
            <person name="Delcher A.L."/>
            <person name="Salzberg S.L."/>
            <person name="Silva J.C."/>
            <person name="Haas B.J."/>
            <person name="Majoros W.H."/>
            <person name="Farzad M."/>
            <person name="Carlton J.M."/>
            <person name="Smith R.K. Jr."/>
            <person name="Garg J."/>
            <person name="Pearlman R.E."/>
            <person name="Karrer K.M."/>
            <person name="Sun L."/>
            <person name="Manning G."/>
            <person name="Elde N.C."/>
            <person name="Turkewitz A.P."/>
            <person name="Asai D.J."/>
            <person name="Wilkes D.E."/>
            <person name="Wang Y."/>
            <person name="Cai H."/>
            <person name="Collins K."/>
            <person name="Stewart B.A."/>
            <person name="Lee S.R."/>
            <person name="Wilamowska K."/>
            <person name="Weinberg Z."/>
            <person name="Ruzzo W.L."/>
            <person name="Wloga D."/>
            <person name="Gaertig J."/>
            <person name="Frankel J."/>
            <person name="Tsao C.-C."/>
            <person name="Gorovsky M.A."/>
            <person name="Keeling P.J."/>
            <person name="Waller R.F."/>
            <person name="Patron N.J."/>
            <person name="Cherry J.M."/>
            <person name="Stover N.A."/>
            <person name="Krieger C.J."/>
            <person name="del Toro C."/>
            <person name="Ryder H.F."/>
            <person name="Williamson S.C."/>
            <person name="Barbeau R.A."/>
            <person name="Hamilton E.P."/>
            <person name="Orias E."/>
        </authorList>
    </citation>
    <scope>NUCLEOTIDE SEQUENCE [LARGE SCALE GENOMIC DNA]</scope>
    <source>
        <strain evidence="2">SB210</strain>
    </source>
</reference>
<dbReference type="GeneID" id="7833871"/>
<evidence type="ECO:0000313" key="2">
    <source>
        <dbReference type="Proteomes" id="UP000009168"/>
    </source>
</evidence>
<evidence type="ECO:0000313" key="1">
    <source>
        <dbReference type="EMBL" id="EAR96203.1"/>
    </source>
</evidence>
<proteinExistence type="predicted"/>
<dbReference type="RefSeq" id="XP_001016448.1">
    <property type="nucleotide sequence ID" value="XM_001016448.1"/>
</dbReference>
<dbReference type="EMBL" id="GG662699">
    <property type="protein sequence ID" value="EAR96203.1"/>
    <property type="molecule type" value="Genomic_DNA"/>
</dbReference>